<dbReference type="AlphaFoldDB" id="S7ZKJ3"/>
<gene>
    <name evidence="2" type="ORF">PDE_04155</name>
</gene>
<evidence type="ECO:0000313" key="3">
    <source>
        <dbReference type="Proteomes" id="UP000019376"/>
    </source>
</evidence>
<organism evidence="2 3">
    <name type="scientific">Penicillium oxalicum (strain 114-2 / CGMCC 5302)</name>
    <name type="common">Penicillium decumbens</name>
    <dbReference type="NCBI Taxonomy" id="933388"/>
    <lineage>
        <taxon>Eukaryota</taxon>
        <taxon>Fungi</taxon>
        <taxon>Dikarya</taxon>
        <taxon>Ascomycota</taxon>
        <taxon>Pezizomycotina</taxon>
        <taxon>Eurotiomycetes</taxon>
        <taxon>Eurotiomycetidae</taxon>
        <taxon>Eurotiales</taxon>
        <taxon>Aspergillaceae</taxon>
        <taxon>Penicillium</taxon>
    </lineage>
</organism>
<accession>S7ZKJ3</accession>
<dbReference type="Proteomes" id="UP000019376">
    <property type="component" value="Unassembled WGS sequence"/>
</dbReference>
<keyword evidence="3" id="KW-1185">Reference proteome</keyword>
<reference evidence="2 3" key="1">
    <citation type="journal article" date="2013" name="PLoS ONE">
        <title>Genomic and secretomic analyses reveal unique features of the lignocellulolytic enzyme system of Penicillium decumbens.</title>
        <authorList>
            <person name="Liu G."/>
            <person name="Zhang L."/>
            <person name="Wei X."/>
            <person name="Zou G."/>
            <person name="Qin Y."/>
            <person name="Ma L."/>
            <person name="Li J."/>
            <person name="Zheng H."/>
            <person name="Wang S."/>
            <person name="Wang C."/>
            <person name="Xun L."/>
            <person name="Zhao G.-P."/>
            <person name="Zhou Z."/>
            <person name="Qu Y."/>
        </authorList>
    </citation>
    <scope>NUCLEOTIDE SEQUENCE [LARGE SCALE GENOMIC DNA]</scope>
    <source>
        <strain evidence="3">114-2 / CGMCC 5302</strain>
    </source>
</reference>
<dbReference type="HOGENOM" id="CLU_1993397_0_0_1"/>
<protein>
    <submittedName>
        <fullName evidence="2">Uncharacterized protein</fullName>
    </submittedName>
</protein>
<feature type="region of interest" description="Disordered" evidence="1">
    <location>
        <begin position="97"/>
        <end position="125"/>
    </location>
</feature>
<proteinExistence type="predicted"/>
<feature type="compositionally biased region" description="Low complexity" evidence="1">
    <location>
        <begin position="108"/>
        <end position="125"/>
    </location>
</feature>
<evidence type="ECO:0000256" key="1">
    <source>
        <dbReference type="SAM" id="MobiDB-lite"/>
    </source>
</evidence>
<sequence length="125" mass="13200">MLASCDHASSVEDAQLQLSDAAHSDNVPSEFLPRTIWPSVVFAVELCASSPVVSKSSTLRILPLKTLPSRERTGTDAAIQESSRSPCCKTTVLQDCPSPPELHPSKCSSSLDTSPAASSSTRMVA</sequence>
<name>S7ZKJ3_PENO1</name>
<dbReference type="EMBL" id="KB644411">
    <property type="protein sequence ID" value="EPS29206.1"/>
    <property type="molecule type" value="Genomic_DNA"/>
</dbReference>
<evidence type="ECO:0000313" key="2">
    <source>
        <dbReference type="EMBL" id="EPS29206.1"/>
    </source>
</evidence>